<feature type="domain" description="Conserved oligomeric Golgi complex subunit 5 N-terminal" evidence="6">
    <location>
        <begin position="7"/>
        <end position="160"/>
    </location>
</feature>
<gene>
    <name evidence="8" type="ORF">HGRIS_002286</name>
</gene>
<proteinExistence type="predicted"/>
<dbReference type="Proteomes" id="UP001556367">
    <property type="component" value="Unassembled WGS sequence"/>
</dbReference>
<feature type="region of interest" description="Disordered" evidence="5">
    <location>
        <begin position="21"/>
        <end position="40"/>
    </location>
</feature>
<evidence type="ECO:0000256" key="5">
    <source>
        <dbReference type="SAM" id="MobiDB-lite"/>
    </source>
</evidence>
<keyword evidence="3" id="KW-0333">Golgi apparatus</keyword>
<evidence type="ECO:0000256" key="3">
    <source>
        <dbReference type="ARBA" id="ARBA00023034"/>
    </source>
</evidence>
<evidence type="ECO:0000259" key="6">
    <source>
        <dbReference type="Pfam" id="PF10392"/>
    </source>
</evidence>
<feature type="compositionally biased region" description="Polar residues" evidence="5">
    <location>
        <begin position="205"/>
        <end position="214"/>
    </location>
</feature>
<dbReference type="PANTHER" id="PTHR13228:SF3">
    <property type="entry name" value="CONSERVED OLIGOMERIC GOLGI COMPLEX SUBUNIT 5"/>
    <property type="match status" value="1"/>
</dbReference>
<feature type="domain" description="Conserved oligomeric Golgi complex subunit 5 helical" evidence="7">
    <location>
        <begin position="270"/>
        <end position="488"/>
    </location>
</feature>
<evidence type="ECO:0000313" key="8">
    <source>
        <dbReference type="EMBL" id="KAL0956119.1"/>
    </source>
</evidence>
<accession>A0ABR3JK17</accession>
<evidence type="ECO:0000259" key="7">
    <source>
        <dbReference type="Pfam" id="PF20649"/>
    </source>
</evidence>
<evidence type="ECO:0000256" key="4">
    <source>
        <dbReference type="ARBA" id="ARBA00023136"/>
    </source>
</evidence>
<comment type="caution">
    <text evidence="8">The sequence shown here is derived from an EMBL/GenBank/DDBJ whole genome shotgun (WGS) entry which is preliminary data.</text>
</comment>
<keyword evidence="4" id="KW-0472">Membrane</keyword>
<evidence type="ECO:0000256" key="2">
    <source>
        <dbReference type="ARBA" id="ARBA00020974"/>
    </source>
</evidence>
<protein>
    <recommendedName>
        <fullName evidence="2">Conserved oligomeric Golgi complex subunit 5</fullName>
    </recommendedName>
</protein>
<dbReference type="InterPro" id="IPR049176">
    <property type="entry name" value="COG5_N"/>
</dbReference>
<dbReference type="PANTHER" id="PTHR13228">
    <property type="entry name" value="CONSERVED OLIGOMERIC GOLGI COMPLEX COMPONENT 5"/>
    <property type="match status" value="1"/>
</dbReference>
<dbReference type="Pfam" id="PF10392">
    <property type="entry name" value="COG5_N"/>
    <property type="match status" value="1"/>
</dbReference>
<evidence type="ECO:0000313" key="9">
    <source>
        <dbReference type="Proteomes" id="UP001556367"/>
    </source>
</evidence>
<evidence type="ECO:0000256" key="1">
    <source>
        <dbReference type="ARBA" id="ARBA00004395"/>
    </source>
</evidence>
<dbReference type="InterPro" id="IPR019465">
    <property type="entry name" value="Cog5"/>
</dbReference>
<reference evidence="9" key="1">
    <citation type="submission" date="2024-06" db="EMBL/GenBank/DDBJ databases">
        <title>Multi-omics analyses provide insights into the biosynthesis of the anticancer antibiotic pleurotin in Hohenbuehelia grisea.</title>
        <authorList>
            <person name="Weaver J.A."/>
            <person name="Alberti F."/>
        </authorList>
    </citation>
    <scope>NUCLEOTIDE SEQUENCE [LARGE SCALE GENOMIC DNA]</scope>
    <source>
        <strain evidence="9">T-177</strain>
    </source>
</reference>
<name>A0ABR3JK17_9AGAR</name>
<organism evidence="8 9">
    <name type="scientific">Hohenbuehelia grisea</name>
    <dbReference type="NCBI Taxonomy" id="104357"/>
    <lineage>
        <taxon>Eukaryota</taxon>
        <taxon>Fungi</taxon>
        <taxon>Dikarya</taxon>
        <taxon>Basidiomycota</taxon>
        <taxon>Agaricomycotina</taxon>
        <taxon>Agaricomycetes</taxon>
        <taxon>Agaricomycetidae</taxon>
        <taxon>Agaricales</taxon>
        <taxon>Pleurotineae</taxon>
        <taxon>Pleurotaceae</taxon>
        <taxon>Hohenbuehelia</taxon>
    </lineage>
</organism>
<dbReference type="EMBL" id="JASNQZ010000006">
    <property type="protein sequence ID" value="KAL0956119.1"/>
    <property type="molecule type" value="Genomic_DNA"/>
</dbReference>
<feature type="region of interest" description="Disordered" evidence="5">
    <location>
        <begin position="173"/>
        <end position="223"/>
    </location>
</feature>
<keyword evidence="9" id="KW-1185">Reference proteome</keyword>
<dbReference type="Pfam" id="PF20649">
    <property type="entry name" value="COG5_C"/>
    <property type="match status" value="1"/>
</dbReference>
<sequence length="904" mass="98950">MSDYTVFASPTFDANEYANATLAGEPYPPPHTATTQTSGLQPSSAVAVRSQEPPAKEDISSAISKLDTGIDDVSKQIKSLISAHHEDLLSQAATAHDLSGSLTAVRSGLAELDTSMDKLRQKVRSPYTLLQTHATRLQKLQYASDVLRRTARFVILARRLQVQMADMRAAEADLSADGEEGESQGGTDGKKGSKQRPSAARERSLSTMLLTTGPGQDGEDEKERTIAKAALSIAELVSLLDGPSQGKIGDATNTPAAAPDENPAEETVSLRSIHAVAAHIPFIEDARNKVTNEMQSMVLSGLVTLDQSLLASSLQTAFNLRVLPELVQNLVLDLSQAVEDRIRTAFDLSRISKDVNKEPQATASNASQSPPTMYRSRVRTEPTNITAPQFTAALWSRLENMIEEMAGCCIKVYTLEKVLKLKKDAVSQAVFFDEAMKLLENKPSATFWTSLSRALEKHARDAAKSSTFLQQTLGNGYPRLLRLFHDFFAKIAVHTDTVYIHTYQSPETVLILRALSNFESLYLSRSSTKLNEAVGQAFSGGMRNPPGTTEGMNVARTVVNELDSARFDPLLVKAVAKHAATSLDMLLSRVDSLVVKDRSAVTLIGPTATPQQTSNAQLANCLYHCCARLEQLESDHTESVYGVMKPSVINMRRAFQRVVDPVMTSVRRELGAIIAKLHRVDLGKSVDPMSGLGGSSFYMKDLAEKLSFIKSEILSKFNVGETGREWVVDIVKYVIRTFVLHISIAKPLGESGKLQLTSDMTELEFALNAFMIETGQKRGGDLENLGEEYHALRAMRPLLFLDNVQLTSEKATSGLPPLIVLHHILVRSPVPLPHGLHGWQEAEYVRWVDEHSEEEAWTLVEGGLSHWEKIRESEDDGDDSSDAAEYIQLARTVLANAKAGTGSE</sequence>
<comment type="subcellular location">
    <subcellularLocation>
        <location evidence="1">Golgi apparatus membrane</location>
        <topology evidence="1">Peripheral membrane protein</topology>
    </subcellularLocation>
</comment>
<dbReference type="InterPro" id="IPR048485">
    <property type="entry name" value="COG5_helical"/>
</dbReference>